<dbReference type="GO" id="GO:0030248">
    <property type="term" value="F:cellulose binding"/>
    <property type="evidence" value="ECO:0007669"/>
    <property type="project" value="UniProtKB-UniRule"/>
</dbReference>
<dbReference type="InterPro" id="IPR049892">
    <property type="entry name" value="AA9"/>
</dbReference>
<dbReference type="EMBL" id="JANBUL010000419">
    <property type="protein sequence ID" value="KAJ2775615.1"/>
    <property type="molecule type" value="Genomic_DNA"/>
</dbReference>
<keyword evidence="2" id="KW-0964">Secreted</keyword>
<keyword evidence="2" id="KW-0136">Cellulose degradation</keyword>
<dbReference type="Proteomes" id="UP001140217">
    <property type="component" value="Unassembled WGS sequence"/>
</dbReference>
<evidence type="ECO:0000313" key="7">
    <source>
        <dbReference type="Proteomes" id="UP001140217"/>
    </source>
</evidence>
<dbReference type="PANTHER" id="PTHR33353">
    <property type="entry name" value="PUTATIVE (AFU_ORTHOLOGUE AFUA_1G12560)-RELATED"/>
    <property type="match status" value="1"/>
</dbReference>
<dbReference type="Gene3D" id="2.70.50.70">
    <property type="match status" value="1"/>
</dbReference>
<evidence type="ECO:0000313" key="6">
    <source>
        <dbReference type="EMBL" id="KAJ2775639.1"/>
    </source>
</evidence>
<sequence length="269" mass="29185">MPLALLADTGMAHTLLVRMGTDGKMLEPGKCIRRYWDRMGTYVVDVKSPDLRCRTSDMDGSKTESCPVAAGSMMSLAFNRNKDGKSFAILQSHIGPITVYIAPLKTNGDGDVWVKIYESGWDSGAKEWATDRLIREGGIFSFTIPPELENGDYLVRAEVIALQYAQTPDGTQFYPGCAHITVTGGGSTPLPKGVAIPGVYTETDPGILYKRPKNGDNSGYVIPGPPVYVSKGAGSNPSQNNTSSAQPPKKACRRRNRRRMAGRPVVEEL</sequence>
<name>A0A9W8H4V7_9FUNG</name>
<dbReference type="Pfam" id="PF03443">
    <property type="entry name" value="AA9"/>
    <property type="match status" value="1"/>
</dbReference>
<feature type="compositionally biased region" description="Polar residues" evidence="3">
    <location>
        <begin position="233"/>
        <end position="246"/>
    </location>
</feature>
<feature type="compositionally biased region" description="Basic residues" evidence="3">
    <location>
        <begin position="250"/>
        <end position="261"/>
    </location>
</feature>
<proteinExistence type="predicted"/>
<feature type="domain" description="Auxiliary Activity family 9 catalytic" evidence="4">
    <location>
        <begin position="22"/>
        <end position="211"/>
    </location>
</feature>
<protein>
    <recommendedName>
        <fullName evidence="2">AA9 family lytic polysaccharide monooxygenase</fullName>
        <ecNumber evidence="2">1.14.99.56</ecNumber>
    </recommendedName>
    <alternativeName>
        <fullName evidence="2">Endo-beta-1,4-glucanase</fullName>
    </alternativeName>
    <alternativeName>
        <fullName evidence="2">Glycosyl hydrolase 61 family protein</fullName>
    </alternativeName>
</protein>
<dbReference type="CDD" id="cd21175">
    <property type="entry name" value="LPMO_AA9"/>
    <property type="match status" value="1"/>
</dbReference>
<keyword evidence="2" id="KW-0119">Carbohydrate metabolism</keyword>
<evidence type="ECO:0000256" key="2">
    <source>
        <dbReference type="RuleBase" id="RU368122"/>
    </source>
</evidence>
<reference evidence="5" key="1">
    <citation type="submission" date="2022-07" db="EMBL/GenBank/DDBJ databases">
        <title>Phylogenomic reconstructions and comparative analyses of Kickxellomycotina fungi.</title>
        <authorList>
            <person name="Reynolds N.K."/>
            <person name="Stajich J.E."/>
            <person name="Barry K."/>
            <person name="Grigoriev I.V."/>
            <person name="Crous P."/>
            <person name="Smith M.E."/>
        </authorList>
    </citation>
    <scope>NUCLEOTIDE SEQUENCE</scope>
    <source>
        <strain evidence="5">NBRC 105414</strain>
    </source>
</reference>
<keyword evidence="2" id="KW-0624">Polysaccharide degradation</keyword>
<keyword evidence="1 2" id="KW-1015">Disulfide bond</keyword>
<dbReference type="GO" id="GO:0005576">
    <property type="term" value="C:extracellular region"/>
    <property type="evidence" value="ECO:0007669"/>
    <property type="project" value="UniProtKB-SubCell"/>
</dbReference>
<comment type="domain">
    <text evidence="2">Has a modular structure: an endo-beta-1,4-glucanase catalytic module at the N-terminus, a linker rich in serines and threonines, and a C-terminal carbohydrate-binding module (CBM).</text>
</comment>
<evidence type="ECO:0000256" key="1">
    <source>
        <dbReference type="ARBA" id="ARBA00023157"/>
    </source>
</evidence>
<dbReference type="AlphaFoldDB" id="A0A9W8H4V7"/>
<evidence type="ECO:0000256" key="3">
    <source>
        <dbReference type="SAM" id="MobiDB-lite"/>
    </source>
</evidence>
<dbReference type="EC" id="1.14.99.56" evidence="2"/>
<organism evidence="5 7">
    <name type="scientific">Coemansia javaensis</name>
    <dbReference type="NCBI Taxonomy" id="2761396"/>
    <lineage>
        <taxon>Eukaryota</taxon>
        <taxon>Fungi</taxon>
        <taxon>Fungi incertae sedis</taxon>
        <taxon>Zoopagomycota</taxon>
        <taxon>Kickxellomycotina</taxon>
        <taxon>Kickxellomycetes</taxon>
        <taxon>Kickxellales</taxon>
        <taxon>Kickxellaceae</taxon>
        <taxon>Coemansia</taxon>
    </lineage>
</organism>
<feature type="region of interest" description="Disordered" evidence="3">
    <location>
        <begin position="210"/>
        <end position="269"/>
    </location>
</feature>
<accession>A0A9W8H4V7</accession>
<dbReference type="GO" id="GO:0008810">
    <property type="term" value="F:cellulase activity"/>
    <property type="evidence" value="ECO:0007669"/>
    <property type="project" value="UniProtKB-UniRule"/>
</dbReference>
<dbReference type="GO" id="GO:0030245">
    <property type="term" value="P:cellulose catabolic process"/>
    <property type="evidence" value="ECO:0007669"/>
    <property type="project" value="UniProtKB-UniRule"/>
</dbReference>
<comment type="function">
    <text evidence="2">Lytic polysaccharide monooxygenase (LMPO) that depolymerizes crystalline and amorphous polysaccharides via the oxidation of scissile alpha- or beta-(1-4)-glycosidic bonds, yielding C1 and/or C4 oxidation products. Catalysis by LPMOs requires the reduction of the active-site copper from Cu(II) to Cu(I) by a reducing agent and H(2)O(2) or O(2) as a cosubstrate.</text>
</comment>
<comment type="catalytic activity">
    <reaction evidence="2">
        <text>[(1-&gt;4)-beta-D-glucosyl]n+m + reduced acceptor + O2 = 4-dehydro-beta-D-glucosyl-[(1-&gt;4)-beta-D-glucosyl]n-1 + [(1-&gt;4)-beta-D-glucosyl]m + acceptor + H2O.</text>
        <dbReference type="EC" id="1.14.99.56"/>
    </reaction>
</comment>
<evidence type="ECO:0000259" key="4">
    <source>
        <dbReference type="Pfam" id="PF03443"/>
    </source>
</evidence>
<dbReference type="OrthoDB" id="4849160at2759"/>
<evidence type="ECO:0000313" key="5">
    <source>
        <dbReference type="EMBL" id="KAJ2775615.1"/>
    </source>
</evidence>
<comment type="subcellular location">
    <subcellularLocation>
        <location evidence="2">Secreted</location>
    </subcellularLocation>
</comment>
<dbReference type="EMBL" id="JANBUL010000418">
    <property type="protein sequence ID" value="KAJ2775639.1"/>
    <property type="molecule type" value="Genomic_DNA"/>
</dbReference>
<gene>
    <name evidence="6" type="ORF">H4R18_005964</name>
    <name evidence="5" type="ORF">H4R18_005975</name>
</gene>
<keyword evidence="7" id="KW-1185">Reference proteome</keyword>
<dbReference type="InterPro" id="IPR005103">
    <property type="entry name" value="AA9_LPMO"/>
</dbReference>
<dbReference type="PANTHER" id="PTHR33353:SF32">
    <property type="entry name" value="ENDO-BETA-1,4-GLUCANASE D"/>
    <property type="match status" value="1"/>
</dbReference>
<comment type="caution">
    <text evidence="5">The sequence shown here is derived from an EMBL/GenBank/DDBJ whole genome shotgun (WGS) entry which is preliminary data.</text>
</comment>